<evidence type="ECO:0000259" key="3">
    <source>
        <dbReference type="PROSITE" id="PS50110"/>
    </source>
</evidence>
<feature type="modified residue" description="4-aspartylphosphate" evidence="2">
    <location>
        <position position="61"/>
    </location>
</feature>
<dbReference type="PANTHER" id="PTHR44591">
    <property type="entry name" value="STRESS RESPONSE REGULATOR PROTEIN 1"/>
    <property type="match status" value="1"/>
</dbReference>
<accession>A0A2P2EBE1</accession>
<dbReference type="InterPro" id="IPR050595">
    <property type="entry name" value="Bact_response_regulator"/>
</dbReference>
<evidence type="ECO:0000313" key="4">
    <source>
        <dbReference type="EMBL" id="GBF58387.1"/>
    </source>
</evidence>
<proteinExistence type="predicted"/>
<dbReference type="CDD" id="cd00156">
    <property type="entry name" value="REC"/>
    <property type="match status" value="1"/>
</dbReference>
<organism evidence="4 5">
    <name type="scientific">Candidatus Phycosocius bacilliformis</name>
    <dbReference type="NCBI Taxonomy" id="1445552"/>
    <lineage>
        <taxon>Bacteria</taxon>
        <taxon>Pseudomonadati</taxon>
        <taxon>Pseudomonadota</taxon>
        <taxon>Alphaproteobacteria</taxon>
        <taxon>Caulobacterales</taxon>
        <taxon>Caulobacterales incertae sedis</taxon>
        <taxon>Candidatus Phycosocius</taxon>
    </lineage>
</organism>
<dbReference type="InterPro" id="IPR001789">
    <property type="entry name" value="Sig_transdc_resp-reg_receiver"/>
</dbReference>
<reference evidence="4" key="1">
    <citation type="journal article" date="2018" name="Genome Announc.">
        <title>Draft Genome Sequence of "Candidatus Phycosocius bacilliformis," an Alphaproteobacterial Ectosymbiont of the Hydrocarbon-Producing Green Alga Botryococcus braunii.</title>
        <authorList>
            <person name="Tanabe Y."/>
            <person name="Yamaguchi H."/>
            <person name="Watanabe M.M."/>
        </authorList>
    </citation>
    <scope>NUCLEOTIDE SEQUENCE [LARGE SCALE GENOMIC DNA]</scope>
    <source>
        <strain evidence="4">BOTRYCO-2</strain>
    </source>
</reference>
<feature type="domain" description="Response regulatory" evidence="3">
    <location>
        <begin position="11"/>
        <end position="130"/>
    </location>
</feature>
<dbReference type="RefSeq" id="WP_192576288.1">
    <property type="nucleotide sequence ID" value="NZ_BFBR01000006.1"/>
</dbReference>
<keyword evidence="5" id="KW-1185">Reference proteome</keyword>
<dbReference type="PROSITE" id="PS50110">
    <property type="entry name" value="RESPONSE_REGULATORY"/>
    <property type="match status" value="1"/>
</dbReference>
<evidence type="ECO:0000256" key="2">
    <source>
        <dbReference type="PROSITE-ProRule" id="PRU00169"/>
    </source>
</evidence>
<dbReference type="Proteomes" id="UP000245086">
    <property type="component" value="Unassembled WGS sequence"/>
</dbReference>
<name>A0A2P2EBE1_9PROT</name>
<dbReference type="Pfam" id="PF00072">
    <property type="entry name" value="Response_reg"/>
    <property type="match status" value="1"/>
</dbReference>
<keyword evidence="1 2" id="KW-0597">Phosphoprotein</keyword>
<evidence type="ECO:0000256" key="1">
    <source>
        <dbReference type="ARBA" id="ARBA00022553"/>
    </source>
</evidence>
<sequence>MRPSPQTRMATILLAESNPQMRSAIRSILLYHKFHQITEAYDTKSFMESVRSVPFSAILLDSGIPNLDALAITRFIRAGRLGANRTSGIMLLSLRSDLPYVFEAREAGVTEFIAKPFSTASLMTRLVSMLEKPRPFVTTDSYTGPCRRTGLVEPDFTPPKQRAEDGMAVRHEDIVVIPRRP</sequence>
<comment type="caution">
    <text evidence="4">The sequence shown here is derived from an EMBL/GenBank/DDBJ whole genome shotgun (WGS) entry which is preliminary data.</text>
</comment>
<dbReference type="SUPFAM" id="SSF52172">
    <property type="entry name" value="CheY-like"/>
    <property type="match status" value="1"/>
</dbReference>
<dbReference type="InterPro" id="IPR011006">
    <property type="entry name" value="CheY-like_superfamily"/>
</dbReference>
<dbReference type="GO" id="GO:0000160">
    <property type="term" value="P:phosphorelay signal transduction system"/>
    <property type="evidence" value="ECO:0007669"/>
    <property type="project" value="InterPro"/>
</dbReference>
<dbReference type="AlphaFoldDB" id="A0A2P2EBE1"/>
<dbReference type="SMART" id="SM00448">
    <property type="entry name" value="REC"/>
    <property type="match status" value="1"/>
</dbReference>
<evidence type="ECO:0000313" key="5">
    <source>
        <dbReference type="Proteomes" id="UP000245086"/>
    </source>
</evidence>
<protein>
    <submittedName>
        <fullName evidence="4">Chemotaxis protein CheY</fullName>
    </submittedName>
</protein>
<gene>
    <name evidence="4" type="primary">cheY_7</name>
    <name evidence="4" type="ORF">PbB2_02068</name>
</gene>
<dbReference type="PANTHER" id="PTHR44591:SF3">
    <property type="entry name" value="RESPONSE REGULATORY DOMAIN-CONTAINING PROTEIN"/>
    <property type="match status" value="1"/>
</dbReference>
<dbReference type="EMBL" id="BFBR01000006">
    <property type="protein sequence ID" value="GBF58387.1"/>
    <property type="molecule type" value="Genomic_DNA"/>
</dbReference>
<dbReference type="Gene3D" id="3.40.50.2300">
    <property type="match status" value="1"/>
</dbReference>